<keyword evidence="1" id="KW-0175">Coiled coil</keyword>
<sequence>MVVKTLPRNFYDIPIVNEEESSEDEPAWDKNTTLDSLPDYVISNDDTTTLLNRDDVTGLIIEKDHLLHKVNDDRHIDGFIDDSQEEEEWEETHNILIVLILALCSERKRTRGKTIGLKWVKKRKEEKTKPGVEMPKDLQRAVGTNAQQFITETAQIVRQHAPLNVEKWSKIPLHSIYRMVKIVHEKFTLPNQTYVLRIIIHQLRSHFNSWHYDLLRFHYKNTKQMNKGVLTALRKDLEENEQENNEISEQPEYMRLWEKVRKKKDGTWVDTNAKEKYKEMENLHTTQMQEKGEDILTTREAYTIVLGHRSGYVRGMGSGPEPLENGGLRGQWLRAQIQAEIEVEMTARIQEEVEACMAQKESEVQAQIEQREAEAEACLAQKEARLEQMEAQMRAVMQHLSEIGMLLSSQPTSASRCK</sequence>
<dbReference type="InterPro" id="IPR004252">
    <property type="entry name" value="Probable_transposase_24"/>
</dbReference>
<dbReference type="AlphaFoldDB" id="A0A6V7NWS4"/>
<dbReference type="PANTHER" id="PTHR33499:SF11">
    <property type="entry name" value="NO APICAL MERISTEM-ASSOCIATED C-TERMINAL DOMAIN-CONTAINING PROTEIN"/>
    <property type="match status" value="1"/>
</dbReference>
<name>A0A6V7NWS4_ANACO</name>
<proteinExistence type="predicted"/>
<reference evidence="2" key="1">
    <citation type="submission" date="2020-07" db="EMBL/GenBank/DDBJ databases">
        <authorList>
            <person name="Lin J."/>
        </authorList>
    </citation>
    <scope>NUCLEOTIDE SEQUENCE</scope>
</reference>
<dbReference type="Pfam" id="PF03004">
    <property type="entry name" value="Transposase_24"/>
    <property type="match status" value="1"/>
</dbReference>
<protein>
    <submittedName>
        <fullName evidence="2">Uncharacterized protein</fullName>
    </submittedName>
</protein>
<evidence type="ECO:0000313" key="2">
    <source>
        <dbReference type="EMBL" id="CAD1823031.1"/>
    </source>
</evidence>
<gene>
    <name evidence="2" type="ORF">CB5_LOCUS6242</name>
</gene>
<evidence type="ECO:0000256" key="1">
    <source>
        <dbReference type="SAM" id="Coils"/>
    </source>
</evidence>
<dbReference type="EMBL" id="LR862142">
    <property type="protein sequence ID" value="CAD1823031.1"/>
    <property type="molecule type" value="Genomic_DNA"/>
</dbReference>
<feature type="coiled-coil region" evidence="1">
    <location>
        <begin position="372"/>
        <end position="399"/>
    </location>
</feature>
<accession>A0A6V7NWS4</accession>
<dbReference type="PANTHER" id="PTHR33499">
    <property type="entry name" value="OS12G0282400 PROTEIN-RELATED"/>
    <property type="match status" value="1"/>
</dbReference>
<organism evidence="2">
    <name type="scientific">Ananas comosus var. bracteatus</name>
    <name type="common">red pineapple</name>
    <dbReference type="NCBI Taxonomy" id="296719"/>
    <lineage>
        <taxon>Eukaryota</taxon>
        <taxon>Viridiplantae</taxon>
        <taxon>Streptophyta</taxon>
        <taxon>Embryophyta</taxon>
        <taxon>Tracheophyta</taxon>
        <taxon>Spermatophyta</taxon>
        <taxon>Magnoliopsida</taxon>
        <taxon>Liliopsida</taxon>
        <taxon>Poales</taxon>
        <taxon>Bromeliaceae</taxon>
        <taxon>Bromelioideae</taxon>
        <taxon>Ananas</taxon>
    </lineage>
</organism>